<evidence type="ECO:0000256" key="3">
    <source>
        <dbReference type="ARBA" id="ARBA00022448"/>
    </source>
</evidence>
<dbReference type="EMBL" id="JBHRTA010000038">
    <property type="protein sequence ID" value="MFC3199369.1"/>
    <property type="molecule type" value="Genomic_DNA"/>
</dbReference>
<evidence type="ECO:0000256" key="1">
    <source>
        <dbReference type="ARBA" id="ARBA00004141"/>
    </source>
</evidence>
<dbReference type="InterPro" id="IPR044644">
    <property type="entry name" value="DinF-like"/>
</dbReference>
<feature type="transmembrane region" description="Helical" evidence="7">
    <location>
        <begin position="244"/>
        <end position="263"/>
    </location>
</feature>
<keyword evidence="4 7" id="KW-0812">Transmembrane</keyword>
<feature type="transmembrane region" description="Helical" evidence="7">
    <location>
        <begin position="275"/>
        <end position="298"/>
    </location>
</feature>
<gene>
    <name evidence="8" type="ORF">ACFOET_17230</name>
</gene>
<feature type="transmembrane region" description="Helical" evidence="7">
    <location>
        <begin position="47"/>
        <end position="67"/>
    </location>
</feature>
<comment type="caution">
    <text evidence="8">The sequence shown here is derived from an EMBL/GenBank/DDBJ whole genome shotgun (WGS) entry which is preliminary data.</text>
</comment>
<feature type="transmembrane region" description="Helical" evidence="7">
    <location>
        <begin position="389"/>
        <end position="405"/>
    </location>
</feature>
<dbReference type="InterPro" id="IPR002528">
    <property type="entry name" value="MATE_fam"/>
</dbReference>
<dbReference type="CDD" id="cd13136">
    <property type="entry name" value="MATE_DinF_like"/>
    <property type="match status" value="1"/>
</dbReference>
<protein>
    <submittedName>
        <fullName evidence="8">MATE family efflux transporter</fullName>
    </submittedName>
</protein>
<evidence type="ECO:0000313" key="9">
    <source>
        <dbReference type="Proteomes" id="UP001595526"/>
    </source>
</evidence>
<dbReference type="InterPro" id="IPR050222">
    <property type="entry name" value="MATE_MdtK"/>
</dbReference>
<dbReference type="RefSeq" id="WP_379024904.1">
    <property type="nucleotide sequence ID" value="NZ_JBHRTA010000038.1"/>
</dbReference>
<dbReference type="PANTHER" id="PTHR43298:SF2">
    <property type="entry name" value="FMN_FAD EXPORTER YEEO-RELATED"/>
    <property type="match status" value="1"/>
</dbReference>
<feature type="transmembrane region" description="Helical" evidence="7">
    <location>
        <begin position="132"/>
        <end position="154"/>
    </location>
</feature>
<reference evidence="9" key="1">
    <citation type="journal article" date="2019" name="Int. J. Syst. Evol. Microbiol.">
        <title>The Global Catalogue of Microorganisms (GCM) 10K type strain sequencing project: providing services to taxonomists for standard genome sequencing and annotation.</title>
        <authorList>
            <consortium name="The Broad Institute Genomics Platform"/>
            <consortium name="The Broad Institute Genome Sequencing Center for Infectious Disease"/>
            <person name="Wu L."/>
            <person name="Ma J."/>
        </authorList>
    </citation>
    <scope>NUCLEOTIDE SEQUENCE [LARGE SCALE GENOMIC DNA]</scope>
    <source>
        <strain evidence="9">KCTC 52416</strain>
    </source>
</reference>
<keyword evidence="5 7" id="KW-1133">Transmembrane helix</keyword>
<comment type="similarity">
    <text evidence="2">Belongs to the multi antimicrobial extrusion (MATE) (TC 2.A.66.1) family.</text>
</comment>
<evidence type="ECO:0000256" key="2">
    <source>
        <dbReference type="ARBA" id="ARBA00010199"/>
    </source>
</evidence>
<evidence type="ECO:0000256" key="4">
    <source>
        <dbReference type="ARBA" id="ARBA00022692"/>
    </source>
</evidence>
<dbReference type="PANTHER" id="PTHR43298">
    <property type="entry name" value="MULTIDRUG RESISTANCE PROTEIN NORM-RELATED"/>
    <property type="match status" value="1"/>
</dbReference>
<name>A0ABV7JMS2_9SPHI</name>
<evidence type="ECO:0000256" key="7">
    <source>
        <dbReference type="SAM" id="Phobius"/>
    </source>
</evidence>
<keyword evidence="9" id="KW-1185">Reference proteome</keyword>
<organism evidence="8 9">
    <name type="scientific">Parapedobacter deserti</name>
    <dbReference type="NCBI Taxonomy" id="1912957"/>
    <lineage>
        <taxon>Bacteria</taxon>
        <taxon>Pseudomonadati</taxon>
        <taxon>Bacteroidota</taxon>
        <taxon>Sphingobacteriia</taxon>
        <taxon>Sphingobacteriales</taxon>
        <taxon>Sphingobacteriaceae</taxon>
        <taxon>Parapedobacter</taxon>
    </lineage>
</organism>
<feature type="transmembrane region" description="Helical" evidence="7">
    <location>
        <begin position="356"/>
        <end position="377"/>
    </location>
</feature>
<dbReference type="NCBIfam" id="TIGR00797">
    <property type="entry name" value="matE"/>
    <property type="match status" value="1"/>
</dbReference>
<accession>A0ABV7JMS2</accession>
<proteinExistence type="inferred from homology"/>
<evidence type="ECO:0000256" key="6">
    <source>
        <dbReference type="ARBA" id="ARBA00023136"/>
    </source>
</evidence>
<feature type="transmembrane region" description="Helical" evidence="7">
    <location>
        <begin position="319"/>
        <end position="336"/>
    </location>
</feature>
<sequence length="441" mass="48037">MLRSLDGHLVIARKAFPIILANASVPLLGLVDTAAIGQTGGAQELGAIALGALIFSFIYWGFGFLRMGTTGFTAQSYGARDYAEVRYVSLRACLMGVGIGAVLIVLQHAVALSAFHLLDTSDEVKKLIGQYFYIRIWGAPATLCSFALLGVLVGLGQTRKLLGLQLFLNGLNILLNVFFVIGLGWSVRGIAAGTVIAEWAALLLGIWMVRRSLSGLMPRGSTQSWSRLFDRSKFSQMMRTNGNIMLRTLALLFGFAWFANRGAGFGDEVLAANHVLMQFVSLSAFFLDGYAYVVEMMVGKAMGARDERAYRVQLKQANQLAAVTAVLLAAFIWGFGSPIISGLTKDESVRILAKEYLPYACVYILVSFYAFQLDGVFIGSTRSGEMRNASLFSLLFFLTLSFLLSSQANNAGLWIAFIGYVIVRGLSLAYYLPRVSALFGR</sequence>
<evidence type="ECO:0000313" key="8">
    <source>
        <dbReference type="EMBL" id="MFC3199369.1"/>
    </source>
</evidence>
<keyword evidence="6 7" id="KW-0472">Membrane</keyword>
<evidence type="ECO:0000256" key="5">
    <source>
        <dbReference type="ARBA" id="ARBA00022989"/>
    </source>
</evidence>
<feature type="transmembrane region" description="Helical" evidence="7">
    <location>
        <begin position="411"/>
        <end position="432"/>
    </location>
</feature>
<keyword evidence="3" id="KW-0813">Transport</keyword>
<dbReference type="Pfam" id="PF01554">
    <property type="entry name" value="MatE"/>
    <property type="match status" value="2"/>
</dbReference>
<feature type="transmembrane region" description="Helical" evidence="7">
    <location>
        <begin position="190"/>
        <end position="209"/>
    </location>
</feature>
<feature type="transmembrane region" description="Helical" evidence="7">
    <location>
        <begin position="88"/>
        <end position="112"/>
    </location>
</feature>
<feature type="transmembrane region" description="Helical" evidence="7">
    <location>
        <begin position="166"/>
        <end position="184"/>
    </location>
</feature>
<comment type="subcellular location">
    <subcellularLocation>
        <location evidence="1">Membrane</location>
        <topology evidence="1">Multi-pass membrane protein</topology>
    </subcellularLocation>
</comment>
<dbReference type="Proteomes" id="UP001595526">
    <property type="component" value="Unassembled WGS sequence"/>
</dbReference>